<evidence type="ECO:0000256" key="1">
    <source>
        <dbReference type="ARBA" id="ARBA00022659"/>
    </source>
</evidence>
<dbReference type="InterPro" id="IPR050350">
    <property type="entry name" value="Compl-Cell_Adhes-Reg"/>
</dbReference>
<evidence type="ECO:0000313" key="8">
    <source>
        <dbReference type="Proteomes" id="UP000828390"/>
    </source>
</evidence>
<sequence length="187" mass="20705">MFMTSLNYTCDVGYEASLGVTVQQSFCRQNNTWSALKNCTIISCPSFNVTNGNVTFTSLTYGSQAVVECEQGFWAENGQTSMSVTCQHKKTWTIEPTCAVDNLKKKQRRFLIKMSTIRNASGADKEVMARGRLDCATKCASDYYCRGANFRETSGSGGATGTCRLFLNDTDGSDLSTDPEWKYLEVM</sequence>
<protein>
    <recommendedName>
        <fullName evidence="6">Sushi domain-containing protein</fullName>
    </recommendedName>
</protein>
<evidence type="ECO:0000256" key="2">
    <source>
        <dbReference type="ARBA" id="ARBA00022737"/>
    </source>
</evidence>
<evidence type="ECO:0000313" key="7">
    <source>
        <dbReference type="EMBL" id="KAH3797300.1"/>
    </source>
</evidence>
<organism evidence="7 8">
    <name type="scientific">Dreissena polymorpha</name>
    <name type="common">Zebra mussel</name>
    <name type="synonym">Mytilus polymorpha</name>
    <dbReference type="NCBI Taxonomy" id="45954"/>
    <lineage>
        <taxon>Eukaryota</taxon>
        <taxon>Metazoa</taxon>
        <taxon>Spiralia</taxon>
        <taxon>Lophotrochozoa</taxon>
        <taxon>Mollusca</taxon>
        <taxon>Bivalvia</taxon>
        <taxon>Autobranchia</taxon>
        <taxon>Heteroconchia</taxon>
        <taxon>Euheterodonta</taxon>
        <taxon>Imparidentia</taxon>
        <taxon>Neoheterodontei</taxon>
        <taxon>Myida</taxon>
        <taxon>Dreissenoidea</taxon>
        <taxon>Dreissenidae</taxon>
        <taxon>Dreissena</taxon>
    </lineage>
</organism>
<keyword evidence="2" id="KW-0677">Repeat</keyword>
<reference evidence="7" key="1">
    <citation type="journal article" date="2019" name="bioRxiv">
        <title>The Genome of the Zebra Mussel, Dreissena polymorpha: A Resource for Invasive Species Research.</title>
        <authorList>
            <person name="McCartney M.A."/>
            <person name="Auch B."/>
            <person name="Kono T."/>
            <person name="Mallez S."/>
            <person name="Zhang Y."/>
            <person name="Obille A."/>
            <person name="Becker A."/>
            <person name="Abrahante J.E."/>
            <person name="Garbe J."/>
            <person name="Badalamenti J.P."/>
            <person name="Herman A."/>
            <person name="Mangelson H."/>
            <person name="Liachko I."/>
            <person name="Sullivan S."/>
            <person name="Sone E.D."/>
            <person name="Koren S."/>
            <person name="Silverstein K.A.T."/>
            <person name="Beckman K.B."/>
            <person name="Gohl D.M."/>
        </authorList>
    </citation>
    <scope>NUCLEOTIDE SEQUENCE</scope>
    <source>
        <strain evidence="7">Duluth1</strain>
        <tissue evidence="7">Whole animal</tissue>
    </source>
</reference>
<dbReference type="PANTHER" id="PTHR19325:SF575">
    <property type="entry name" value="LOCOMOTION-RELATED PROTEIN HIKARU GENKI"/>
    <property type="match status" value="1"/>
</dbReference>
<dbReference type="Pfam" id="PF00084">
    <property type="entry name" value="Sushi"/>
    <property type="match status" value="1"/>
</dbReference>
<keyword evidence="4" id="KW-0325">Glycoprotein</keyword>
<dbReference type="Pfam" id="PF00024">
    <property type="entry name" value="PAN_1"/>
    <property type="match status" value="1"/>
</dbReference>
<reference evidence="7" key="2">
    <citation type="submission" date="2020-11" db="EMBL/GenBank/DDBJ databases">
        <authorList>
            <person name="McCartney M.A."/>
            <person name="Auch B."/>
            <person name="Kono T."/>
            <person name="Mallez S."/>
            <person name="Becker A."/>
            <person name="Gohl D.M."/>
            <person name="Silverstein K.A.T."/>
            <person name="Koren S."/>
            <person name="Bechman K.B."/>
            <person name="Herman A."/>
            <person name="Abrahante J.E."/>
            <person name="Garbe J."/>
        </authorList>
    </citation>
    <scope>NUCLEOTIDE SEQUENCE</scope>
    <source>
        <strain evidence="7">Duluth1</strain>
        <tissue evidence="7">Whole animal</tissue>
    </source>
</reference>
<dbReference type="EMBL" id="JAIWYP010000007">
    <property type="protein sequence ID" value="KAH3797300.1"/>
    <property type="molecule type" value="Genomic_DNA"/>
</dbReference>
<evidence type="ECO:0000259" key="6">
    <source>
        <dbReference type="PROSITE" id="PS50923"/>
    </source>
</evidence>
<dbReference type="InterPro" id="IPR000436">
    <property type="entry name" value="Sushi_SCR_CCP_dom"/>
</dbReference>
<dbReference type="SMART" id="SM00032">
    <property type="entry name" value="CCP"/>
    <property type="match status" value="1"/>
</dbReference>
<dbReference type="PROSITE" id="PS50923">
    <property type="entry name" value="SUSHI"/>
    <property type="match status" value="2"/>
</dbReference>
<comment type="caution">
    <text evidence="7">The sequence shown here is derived from an EMBL/GenBank/DDBJ whole genome shotgun (WGS) entry which is preliminary data.</text>
</comment>
<feature type="domain" description="Sushi" evidence="6">
    <location>
        <begin position="42"/>
        <end position="100"/>
    </location>
</feature>
<keyword evidence="3" id="KW-1015">Disulfide bond</keyword>
<evidence type="ECO:0000256" key="3">
    <source>
        <dbReference type="ARBA" id="ARBA00023157"/>
    </source>
</evidence>
<name>A0A9D4J3R3_DREPO</name>
<feature type="domain" description="Sushi" evidence="6">
    <location>
        <begin position="1"/>
        <end position="41"/>
    </location>
</feature>
<keyword evidence="8" id="KW-1185">Reference proteome</keyword>
<keyword evidence="1 5" id="KW-0768">Sushi</keyword>
<evidence type="ECO:0000256" key="5">
    <source>
        <dbReference type="PROSITE-ProRule" id="PRU00302"/>
    </source>
</evidence>
<dbReference type="SUPFAM" id="SSF57535">
    <property type="entry name" value="Complement control module/SCR domain"/>
    <property type="match status" value="1"/>
</dbReference>
<dbReference type="InterPro" id="IPR003609">
    <property type="entry name" value="Pan_app"/>
</dbReference>
<proteinExistence type="predicted"/>
<dbReference type="PANTHER" id="PTHR19325">
    <property type="entry name" value="COMPLEMENT COMPONENT-RELATED SUSHI DOMAIN-CONTAINING"/>
    <property type="match status" value="1"/>
</dbReference>
<dbReference type="Gene3D" id="2.10.70.10">
    <property type="entry name" value="Complement Module, domain 1"/>
    <property type="match status" value="2"/>
</dbReference>
<dbReference type="AlphaFoldDB" id="A0A9D4J3R3"/>
<dbReference type="InterPro" id="IPR035976">
    <property type="entry name" value="Sushi/SCR/CCP_sf"/>
</dbReference>
<accession>A0A9D4J3R3</accession>
<dbReference type="Proteomes" id="UP000828390">
    <property type="component" value="Unassembled WGS sequence"/>
</dbReference>
<comment type="caution">
    <text evidence="5">Lacks conserved residue(s) required for the propagation of feature annotation.</text>
</comment>
<gene>
    <name evidence="7" type="ORF">DPMN_150878</name>
</gene>
<evidence type="ECO:0000256" key="4">
    <source>
        <dbReference type="ARBA" id="ARBA00023180"/>
    </source>
</evidence>